<dbReference type="InterPro" id="IPR038109">
    <property type="entry name" value="DNA_bind_recomb_sf"/>
</dbReference>
<dbReference type="SUPFAM" id="SSF53041">
    <property type="entry name" value="Resolvase-like"/>
    <property type="match status" value="1"/>
</dbReference>
<evidence type="ECO:0000256" key="4">
    <source>
        <dbReference type="PIRSR" id="PIRSR606118-50"/>
    </source>
</evidence>
<organism evidence="8 9">
    <name type="scientific">Lachnoanaerobaculum umeaense</name>
    <dbReference type="NCBI Taxonomy" id="617123"/>
    <lineage>
        <taxon>Bacteria</taxon>
        <taxon>Bacillati</taxon>
        <taxon>Bacillota</taxon>
        <taxon>Clostridia</taxon>
        <taxon>Lachnospirales</taxon>
        <taxon>Lachnospiraceae</taxon>
        <taxon>Lachnoanaerobaculum</taxon>
    </lineage>
</organism>
<evidence type="ECO:0000256" key="5">
    <source>
        <dbReference type="PROSITE-ProRule" id="PRU10137"/>
    </source>
</evidence>
<gene>
    <name evidence="8" type="ORF">D4A81_09760</name>
</gene>
<dbReference type="Pfam" id="PF07508">
    <property type="entry name" value="Recombinase"/>
    <property type="match status" value="1"/>
</dbReference>
<evidence type="ECO:0000313" key="8">
    <source>
        <dbReference type="EMBL" id="AYB00195.1"/>
    </source>
</evidence>
<name>A0A385Q3F3_9FIRM</name>
<dbReference type="EMBL" id="CP032364">
    <property type="protein sequence ID" value="AYB00195.1"/>
    <property type="molecule type" value="Genomic_DNA"/>
</dbReference>
<proteinExistence type="predicted"/>
<dbReference type="GO" id="GO:0003677">
    <property type="term" value="F:DNA binding"/>
    <property type="evidence" value="ECO:0007669"/>
    <property type="project" value="UniProtKB-KW"/>
</dbReference>
<dbReference type="PROSITE" id="PS00397">
    <property type="entry name" value="RECOMBINASES_1"/>
    <property type="match status" value="1"/>
</dbReference>
<dbReference type="PROSITE" id="PS51736">
    <property type="entry name" value="RECOMBINASES_3"/>
    <property type="match status" value="1"/>
</dbReference>
<evidence type="ECO:0000313" key="9">
    <source>
        <dbReference type="Proteomes" id="UP000265562"/>
    </source>
</evidence>
<dbReference type="KEGG" id="lua:D4A81_09760"/>
<sequence>MAYLKRKAKAFYHMSKKVAIYIRVSSLDQAREGYSLAAQERTLRNYCSDKGYSVYELYADEGISGKDMVHRPAIQSLMQDAEEKKFDIILFWALSRFTRSVSDLYQTVYKLNQLNIDLVSYTEVFDTSTPFGRAIVGILGVFAQLERELTSERVSFALDEKFKQSKYAPAFLQGYTSKNDELKIVKREADCVKLCFESYLETHNLSETARTLNAAGYIGKRGKHFSANSVKVILRNKTYAGYIKFNEKEKFGSHECIISADVFKKVQKILIQKHNSRKKF</sequence>
<dbReference type="Proteomes" id="UP000265562">
    <property type="component" value="Chromosome"/>
</dbReference>
<keyword evidence="3" id="KW-0233">DNA recombination</keyword>
<evidence type="ECO:0000256" key="2">
    <source>
        <dbReference type="ARBA" id="ARBA00023125"/>
    </source>
</evidence>
<dbReference type="AlphaFoldDB" id="A0A385Q3F3"/>
<feature type="domain" description="Resolvase/invertase-type recombinase catalytic" evidence="6">
    <location>
        <begin position="17"/>
        <end position="165"/>
    </location>
</feature>
<dbReference type="GO" id="GO:0000150">
    <property type="term" value="F:DNA strand exchange activity"/>
    <property type="evidence" value="ECO:0007669"/>
    <property type="project" value="InterPro"/>
</dbReference>
<evidence type="ECO:0000259" key="6">
    <source>
        <dbReference type="PROSITE" id="PS51736"/>
    </source>
</evidence>
<dbReference type="InterPro" id="IPR050639">
    <property type="entry name" value="SSR_resolvase"/>
</dbReference>
<dbReference type="PROSITE" id="PS51737">
    <property type="entry name" value="RECOMBINASE_DNA_BIND"/>
    <property type="match status" value="1"/>
</dbReference>
<keyword evidence="2" id="KW-0238">DNA-binding</keyword>
<accession>A0A385Q3F3</accession>
<dbReference type="Gene3D" id="3.40.50.1390">
    <property type="entry name" value="Resolvase, N-terminal catalytic domain"/>
    <property type="match status" value="1"/>
</dbReference>
<feature type="active site" description="O-(5'-phospho-DNA)-serine intermediate" evidence="4 5">
    <location>
        <position position="25"/>
    </location>
</feature>
<dbReference type="CDD" id="cd00338">
    <property type="entry name" value="Ser_Recombinase"/>
    <property type="match status" value="1"/>
</dbReference>
<dbReference type="GO" id="GO:0015074">
    <property type="term" value="P:DNA integration"/>
    <property type="evidence" value="ECO:0007669"/>
    <property type="project" value="UniProtKB-KW"/>
</dbReference>
<keyword evidence="1" id="KW-0229">DNA integration</keyword>
<dbReference type="InterPro" id="IPR006119">
    <property type="entry name" value="Resolv_N"/>
</dbReference>
<feature type="domain" description="Recombinase" evidence="7">
    <location>
        <begin position="172"/>
        <end position="276"/>
    </location>
</feature>
<dbReference type="PANTHER" id="PTHR30461">
    <property type="entry name" value="DNA-INVERTASE FROM LAMBDOID PROPHAGE"/>
    <property type="match status" value="1"/>
</dbReference>
<evidence type="ECO:0000256" key="3">
    <source>
        <dbReference type="ARBA" id="ARBA00023172"/>
    </source>
</evidence>
<reference evidence="8 9" key="1">
    <citation type="submission" date="2018-09" db="EMBL/GenBank/DDBJ databases">
        <title>Genome sequencing of Lachnoanaerobaculum umeaense DSM 23576.</title>
        <authorList>
            <person name="Kook J.-K."/>
            <person name="Park S.-N."/>
            <person name="Lim Y.K."/>
        </authorList>
    </citation>
    <scope>NUCLEOTIDE SEQUENCE [LARGE SCALE GENOMIC DNA]</scope>
    <source>
        <strain evidence="9">DSM 23576 \ CCUG 58757</strain>
    </source>
</reference>
<dbReference type="SMART" id="SM00857">
    <property type="entry name" value="Resolvase"/>
    <property type="match status" value="1"/>
</dbReference>
<dbReference type="Gene3D" id="3.90.1750.20">
    <property type="entry name" value="Putative Large Serine Recombinase, Chain B, Domain 2"/>
    <property type="match status" value="1"/>
</dbReference>
<evidence type="ECO:0000256" key="1">
    <source>
        <dbReference type="ARBA" id="ARBA00022908"/>
    </source>
</evidence>
<keyword evidence="9" id="KW-1185">Reference proteome</keyword>
<dbReference type="InterPro" id="IPR011109">
    <property type="entry name" value="DNA_bind_recombinase_dom"/>
</dbReference>
<dbReference type="InterPro" id="IPR036162">
    <property type="entry name" value="Resolvase-like_N_sf"/>
</dbReference>
<protein>
    <submittedName>
        <fullName evidence="8">Recombinase family protein</fullName>
    </submittedName>
</protein>
<evidence type="ECO:0000259" key="7">
    <source>
        <dbReference type="PROSITE" id="PS51737"/>
    </source>
</evidence>
<dbReference type="OrthoDB" id="9781670at2"/>
<dbReference type="PANTHER" id="PTHR30461:SF23">
    <property type="entry name" value="DNA RECOMBINASE-RELATED"/>
    <property type="match status" value="1"/>
</dbReference>
<dbReference type="InterPro" id="IPR006118">
    <property type="entry name" value="Recombinase_CS"/>
</dbReference>
<dbReference type="Pfam" id="PF00239">
    <property type="entry name" value="Resolvase"/>
    <property type="match status" value="1"/>
</dbReference>